<reference evidence="2" key="1">
    <citation type="submission" date="2016-05" db="EMBL/GenBank/DDBJ databases">
        <authorList>
            <person name="Li Y."/>
        </authorList>
    </citation>
    <scope>NUCLEOTIDE SEQUENCE [LARGE SCALE GENOMIC DNA]</scope>
    <source>
        <strain evidence="2">YIC4027</strain>
    </source>
</reference>
<dbReference type="EMBL" id="LYBW01000054">
    <property type="protein sequence ID" value="ODR91767.1"/>
    <property type="molecule type" value="Genomic_DNA"/>
</dbReference>
<proteinExistence type="predicted"/>
<evidence type="ECO:0000313" key="1">
    <source>
        <dbReference type="EMBL" id="ODR91767.1"/>
    </source>
</evidence>
<comment type="caution">
    <text evidence="1">The sequence shown here is derived from an EMBL/GenBank/DDBJ whole genome shotgun (WGS) entry which is preliminary data.</text>
</comment>
<dbReference type="AlphaFoldDB" id="A0A1E3VEA0"/>
<sequence>MHDEVSFRLLALPSPSVSRASAGRRLAVKGGGRCRPAFHAASLGQSNERRKSWGSTCACTLRESPAAPVDFEVEEATALHYWRKHPNLHGWMERLYREEGGTQISIASIIS</sequence>
<evidence type="ECO:0000313" key="2">
    <source>
        <dbReference type="Proteomes" id="UP000094342"/>
    </source>
</evidence>
<name>A0A1E3VEA0_9HYPH</name>
<organism evidence="1 2">
    <name type="scientific">Sinorhizobium alkalisoli</name>
    <dbReference type="NCBI Taxonomy" id="1752398"/>
    <lineage>
        <taxon>Bacteria</taxon>
        <taxon>Pseudomonadati</taxon>
        <taxon>Pseudomonadota</taxon>
        <taxon>Alphaproteobacteria</taxon>
        <taxon>Hyphomicrobiales</taxon>
        <taxon>Rhizobiaceae</taxon>
        <taxon>Sinorhizobium/Ensifer group</taxon>
        <taxon>Sinorhizobium</taxon>
    </lineage>
</organism>
<accession>A0A1E3VEA0</accession>
<dbReference type="Proteomes" id="UP000094342">
    <property type="component" value="Unassembled WGS sequence"/>
</dbReference>
<protein>
    <submittedName>
        <fullName evidence="1">Uncharacterized protein</fullName>
    </submittedName>
</protein>
<keyword evidence="2" id="KW-1185">Reference proteome</keyword>
<gene>
    <name evidence="1" type="ORF">A8M32_08600</name>
</gene>